<accession>A0A1Y5HRA6</accession>
<proteinExistence type="predicted"/>
<reference evidence="8" key="1">
    <citation type="journal article" date="2017" name="Proc. Natl. Acad. Sci. U.S.A.">
        <title>Simulation of Deepwater Horizon oil plume reveals substrate specialization within a complex community of hydrocarbon degraders.</title>
        <authorList>
            <person name="Hu P."/>
            <person name="Dubinsky E.A."/>
            <person name="Probst A.J."/>
            <person name="Wang J."/>
            <person name="Sieber C.M.K."/>
            <person name="Tom L.M."/>
            <person name="Gardinali P."/>
            <person name="Banfield J.F."/>
            <person name="Atlas R.M."/>
            <person name="Andersen G.L."/>
        </authorList>
    </citation>
    <scope>NUCLEOTIDE SEQUENCE [LARGE SCALE GENOMIC DNA]</scope>
</reference>
<dbReference type="PRINTS" id="PR00410">
    <property type="entry name" value="PHEHYDRXLASE"/>
</dbReference>
<dbReference type="PANTHER" id="PTHR43644">
    <property type="entry name" value="NA(+)-TRANSLOCATING NADH-QUINONE REDUCTASE SUBUNIT"/>
    <property type="match status" value="1"/>
</dbReference>
<sequence>MFTKLFSRQAKFLTINGAQPIEMQTKETILQAALRTDVAFPHSCRVGGCAGCKCQLNEGKVRELTESSYILTEEELSQGYILACQAVPKEDVSISVELDSHGESFEIMSLTGQVKKQWQLTQDITALEISLPKSMPYAAGQYANLKIPGLCDAVRSYSFATAFNAESHLVQLYIKHVSGGALSSVVHDQELVGKDIVLDGPHGNFYLRESNAAMICIAGGSGLAPVKALLEQALKDKVKRDVTFIFAARTQQDLYCLDEINEISNSWMGSFKFIPVLSNEADTSEWQGERGYVTDVLPKLLTGNEQAYLCGPPPMIDAAVDVLRHHSVPSNHIFFDKFISQTQVVAA</sequence>
<dbReference type="Pfam" id="PF00970">
    <property type="entry name" value="FAD_binding_6"/>
    <property type="match status" value="1"/>
</dbReference>
<dbReference type="GO" id="GO:0051537">
    <property type="term" value="F:2 iron, 2 sulfur cluster binding"/>
    <property type="evidence" value="ECO:0007669"/>
    <property type="project" value="InterPro"/>
</dbReference>
<keyword evidence="4" id="KW-0408">Iron</keyword>
<dbReference type="GO" id="GO:0016491">
    <property type="term" value="F:oxidoreductase activity"/>
    <property type="evidence" value="ECO:0007669"/>
    <property type="project" value="InterPro"/>
</dbReference>
<evidence type="ECO:0008006" key="9">
    <source>
        <dbReference type="Google" id="ProtNLM"/>
    </source>
</evidence>
<name>A0A1Y5HRA6_OLEAN</name>
<protein>
    <recommendedName>
        <fullName evidence="9">Oxidoreductase</fullName>
    </recommendedName>
</protein>
<dbReference type="Pfam" id="PF00111">
    <property type="entry name" value="Fer2"/>
    <property type="match status" value="1"/>
</dbReference>
<evidence type="ECO:0000313" key="7">
    <source>
        <dbReference type="EMBL" id="OUS39851.1"/>
    </source>
</evidence>
<keyword evidence="3" id="KW-0274">FAD</keyword>
<dbReference type="EMBL" id="MABE01000518">
    <property type="protein sequence ID" value="OUS39851.1"/>
    <property type="molecule type" value="Genomic_DNA"/>
</dbReference>
<dbReference type="SUPFAM" id="SSF52343">
    <property type="entry name" value="Ferredoxin reductase-like, C-terminal NADP-linked domain"/>
    <property type="match status" value="1"/>
</dbReference>
<gene>
    <name evidence="7" type="ORF">A9R00_09020</name>
</gene>
<keyword evidence="1" id="KW-0813">Transport</keyword>
<evidence type="ECO:0000259" key="6">
    <source>
        <dbReference type="PROSITE" id="PS51384"/>
    </source>
</evidence>
<dbReference type="PROSITE" id="PS00197">
    <property type="entry name" value="2FE2S_FER_1"/>
    <property type="match status" value="1"/>
</dbReference>
<organism evidence="7 8">
    <name type="scientific">Oleispira antarctica</name>
    <dbReference type="NCBI Taxonomy" id="188908"/>
    <lineage>
        <taxon>Bacteria</taxon>
        <taxon>Pseudomonadati</taxon>
        <taxon>Pseudomonadota</taxon>
        <taxon>Gammaproteobacteria</taxon>
        <taxon>Oceanospirillales</taxon>
        <taxon>Oceanospirillaceae</taxon>
        <taxon>Oleispira</taxon>
    </lineage>
</organism>
<evidence type="ECO:0000256" key="4">
    <source>
        <dbReference type="ARBA" id="ARBA00023004"/>
    </source>
</evidence>
<dbReference type="PANTHER" id="PTHR43644:SF1">
    <property type="entry name" value="NAD(P)H-FLAVIN REDUCTASE"/>
    <property type="match status" value="1"/>
</dbReference>
<dbReference type="InterPro" id="IPR001709">
    <property type="entry name" value="Flavoprot_Pyr_Nucl_cyt_Rdtase"/>
</dbReference>
<evidence type="ECO:0000313" key="8">
    <source>
        <dbReference type="Proteomes" id="UP000227088"/>
    </source>
</evidence>
<dbReference type="InterPro" id="IPR001433">
    <property type="entry name" value="OxRdtase_FAD/NAD-bd"/>
</dbReference>
<dbReference type="InterPro" id="IPR039261">
    <property type="entry name" value="FNR_nucleotide-bd"/>
</dbReference>
<evidence type="ECO:0000259" key="5">
    <source>
        <dbReference type="PROSITE" id="PS51085"/>
    </source>
</evidence>
<dbReference type="InterPro" id="IPR036010">
    <property type="entry name" value="2Fe-2S_ferredoxin-like_sf"/>
</dbReference>
<keyword evidence="2" id="KW-0285">Flavoprotein</keyword>
<dbReference type="AlphaFoldDB" id="A0A1Y5HRA6"/>
<dbReference type="PRINTS" id="PR00371">
    <property type="entry name" value="FPNCR"/>
</dbReference>
<dbReference type="InterPro" id="IPR001041">
    <property type="entry name" value="2Fe-2S_ferredoxin-type"/>
</dbReference>
<dbReference type="InterPro" id="IPR017927">
    <property type="entry name" value="FAD-bd_FR_type"/>
</dbReference>
<dbReference type="SUPFAM" id="SSF54292">
    <property type="entry name" value="2Fe-2S ferredoxin-like"/>
    <property type="match status" value="1"/>
</dbReference>
<dbReference type="InterPro" id="IPR017938">
    <property type="entry name" value="Riboflavin_synthase-like_b-brl"/>
</dbReference>
<dbReference type="InterPro" id="IPR008333">
    <property type="entry name" value="Cbr1-like_FAD-bd_dom"/>
</dbReference>
<evidence type="ECO:0000256" key="2">
    <source>
        <dbReference type="ARBA" id="ARBA00022630"/>
    </source>
</evidence>
<dbReference type="Gene3D" id="3.40.50.80">
    <property type="entry name" value="Nucleotide-binding domain of ferredoxin-NADP reductase (FNR) module"/>
    <property type="match status" value="1"/>
</dbReference>
<comment type="caution">
    <text evidence="7">The sequence shown here is derived from an EMBL/GenBank/DDBJ whole genome shotgun (WGS) entry which is preliminary data.</text>
</comment>
<dbReference type="InterPro" id="IPR006058">
    <property type="entry name" value="2Fe2S_fd_BS"/>
</dbReference>
<dbReference type="Gene3D" id="3.10.20.30">
    <property type="match status" value="1"/>
</dbReference>
<dbReference type="Pfam" id="PF00175">
    <property type="entry name" value="NAD_binding_1"/>
    <property type="match status" value="1"/>
</dbReference>
<dbReference type="CDD" id="cd00207">
    <property type="entry name" value="fer2"/>
    <property type="match status" value="1"/>
</dbReference>
<evidence type="ECO:0000256" key="3">
    <source>
        <dbReference type="ARBA" id="ARBA00022827"/>
    </source>
</evidence>
<dbReference type="SUPFAM" id="SSF63380">
    <property type="entry name" value="Riboflavin synthase domain-like"/>
    <property type="match status" value="1"/>
</dbReference>
<dbReference type="PROSITE" id="PS51384">
    <property type="entry name" value="FAD_FR"/>
    <property type="match status" value="1"/>
</dbReference>
<dbReference type="InterPro" id="IPR012675">
    <property type="entry name" value="Beta-grasp_dom_sf"/>
</dbReference>
<dbReference type="Proteomes" id="UP000227088">
    <property type="component" value="Unassembled WGS sequence"/>
</dbReference>
<evidence type="ECO:0000256" key="1">
    <source>
        <dbReference type="ARBA" id="ARBA00022448"/>
    </source>
</evidence>
<feature type="domain" description="2Fe-2S ferredoxin-type" evidence="5">
    <location>
        <begin position="8"/>
        <end position="100"/>
    </location>
</feature>
<feature type="domain" description="FAD-binding FR-type" evidence="6">
    <location>
        <begin position="107"/>
        <end position="208"/>
    </location>
</feature>
<dbReference type="Gene3D" id="2.40.30.10">
    <property type="entry name" value="Translation factors"/>
    <property type="match status" value="1"/>
</dbReference>
<dbReference type="PROSITE" id="PS51085">
    <property type="entry name" value="2FE2S_FER_2"/>
    <property type="match status" value="1"/>
</dbReference>